<keyword evidence="2" id="KW-1185">Reference proteome</keyword>
<dbReference type="Gene3D" id="1.10.30.50">
    <property type="match status" value="1"/>
</dbReference>
<evidence type="ECO:0008006" key="3">
    <source>
        <dbReference type="Google" id="ProtNLM"/>
    </source>
</evidence>
<protein>
    <recommendedName>
        <fullName evidence="3">HNH endonuclease</fullName>
    </recommendedName>
</protein>
<dbReference type="Proteomes" id="UP001285244">
    <property type="component" value="Unassembled WGS sequence"/>
</dbReference>
<evidence type="ECO:0000313" key="1">
    <source>
        <dbReference type="EMBL" id="MDX8416971.1"/>
    </source>
</evidence>
<organism evidence="1 2">
    <name type="scientific">Absicoccus intestinalis</name>
    <dbReference type="NCBI Taxonomy" id="2926319"/>
    <lineage>
        <taxon>Bacteria</taxon>
        <taxon>Bacillati</taxon>
        <taxon>Bacillota</taxon>
        <taxon>Erysipelotrichia</taxon>
        <taxon>Erysipelotrichales</taxon>
        <taxon>Erysipelotrichaceae</taxon>
        <taxon>Absicoccus</taxon>
    </lineage>
</organism>
<comment type="caution">
    <text evidence="1">The sequence shown here is derived from an EMBL/GenBank/DDBJ whole genome shotgun (WGS) entry which is preliminary data.</text>
</comment>
<evidence type="ECO:0000313" key="2">
    <source>
        <dbReference type="Proteomes" id="UP001285244"/>
    </source>
</evidence>
<accession>A0ABU4WK76</accession>
<dbReference type="RefSeq" id="WP_320325284.1">
    <property type="nucleotide sequence ID" value="NZ_JALBUS010000004.1"/>
</dbReference>
<gene>
    <name evidence="1" type="ORF">MOZ64_03825</name>
</gene>
<name>A0ABU4WK76_9FIRM</name>
<proteinExistence type="predicted"/>
<reference evidence="1 2" key="1">
    <citation type="submission" date="2022-03" db="EMBL/GenBank/DDBJ databases">
        <title>Novel taxa within the pig intestine.</title>
        <authorList>
            <person name="Wylensek D."/>
            <person name="Bishof K."/>
            <person name="Afrizal A."/>
            <person name="Clavel T."/>
        </authorList>
    </citation>
    <scope>NUCLEOTIDE SEQUENCE [LARGE SCALE GENOMIC DNA]</scope>
    <source>
        <strain evidence="1 2">Cla-KB-P134</strain>
    </source>
</reference>
<dbReference type="EMBL" id="JALBUS010000004">
    <property type="protein sequence ID" value="MDX8416971.1"/>
    <property type="molecule type" value="Genomic_DNA"/>
</dbReference>
<sequence>MKQNVRYANGTLRRKHRARLKAMGCECGICHGRYGPIHYDEPSDFKHPLSFVIDEIKPVSRWKEFGYPSARAAAEDWNNLQAAHYCCNAWKSNKVDFSVELLSKKKKKPISDGDW</sequence>